<name>A0A0N4UHN8_DRAME</name>
<reference evidence="5" key="1">
    <citation type="submission" date="2016-04" db="UniProtKB">
        <authorList>
            <consortium name="WormBaseParasite"/>
        </authorList>
    </citation>
    <scope>IDENTIFICATION</scope>
</reference>
<keyword evidence="4" id="KW-1185">Reference proteome</keyword>
<protein>
    <submittedName>
        <fullName evidence="5">DUF2052 domain-containing protein</fullName>
    </submittedName>
</protein>
<dbReference type="WBParaSite" id="DME_0000707701-mRNA-1">
    <property type="protein sequence ID" value="DME_0000707701-mRNA-1"/>
    <property type="gene ID" value="DME_0000707701"/>
</dbReference>
<proteinExistence type="predicted"/>
<dbReference type="STRING" id="318479.A0A0N4UHN8"/>
<dbReference type="EMBL" id="UYYG01000026">
    <property type="protein sequence ID" value="VDN51630.1"/>
    <property type="molecule type" value="Genomic_DNA"/>
</dbReference>
<evidence type="ECO:0000313" key="2">
    <source>
        <dbReference type="EMBL" id="VDN51630.1"/>
    </source>
</evidence>
<reference evidence="2 4" key="2">
    <citation type="submission" date="2018-11" db="EMBL/GenBank/DDBJ databases">
        <authorList>
            <consortium name="Pathogen Informatics"/>
        </authorList>
    </citation>
    <scope>NUCLEOTIDE SEQUENCE [LARGE SCALE GENOMIC DNA]</scope>
</reference>
<dbReference type="Proteomes" id="UP000038040">
    <property type="component" value="Unplaced"/>
</dbReference>
<gene>
    <name evidence="2" type="ORF">DME_LOCUS1603</name>
</gene>
<accession>A0A0N4UHN8</accession>
<dbReference type="AlphaFoldDB" id="A0A0N4UHN8"/>
<dbReference type="Proteomes" id="UP000274756">
    <property type="component" value="Unassembled WGS sequence"/>
</dbReference>
<dbReference type="OrthoDB" id="5595141at2759"/>
<organism evidence="3 5">
    <name type="scientific">Dracunculus medinensis</name>
    <name type="common">Guinea worm</name>
    <dbReference type="NCBI Taxonomy" id="318479"/>
    <lineage>
        <taxon>Eukaryota</taxon>
        <taxon>Metazoa</taxon>
        <taxon>Ecdysozoa</taxon>
        <taxon>Nematoda</taxon>
        <taxon>Chromadorea</taxon>
        <taxon>Rhabditida</taxon>
        <taxon>Spirurina</taxon>
        <taxon>Dracunculoidea</taxon>
        <taxon>Dracunculidae</taxon>
        <taxon>Dracunculus</taxon>
    </lineage>
</organism>
<evidence type="ECO:0000313" key="4">
    <source>
        <dbReference type="Proteomes" id="UP000274756"/>
    </source>
</evidence>
<evidence type="ECO:0000256" key="1">
    <source>
        <dbReference type="SAM" id="MobiDB-lite"/>
    </source>
</evidence>
<evidence type="ECO:0000313" key="5">
    <source>
        <dbReference type="WBParaSite" id="DME_0000707701-mRNA-1"/>
    </source>
</evidence>
<feature type="region of interest" description="Disordered" evidence="1">
    <location>
        <begin position="185"/>
        <end position="217"/>
    </location>
</feature>
<evidence type="ECO:0000313" key="3">
    <source>
        <dbReference type="Proteomes" id="UP000038040"/>
    </source>
</evidence>
<sequence>DNRFFSDVTHTDTRCKYNTQYCQYCLCVFFFTNFTNFLWHNLISGISKHFHLGSLVDLMNNVYEDEDTDFEDVLDDDDLQTLESRKDVYENSRPLVFRPKYKIRPDADQACYFLLRKAEFQIYSKLNELYDMTQIEANEYMPDEFFKKLDFYLPDNDYYDLIKKKEEVARVQGIFVPPPVISRHISNRRKRRDSGSFSETHSSRSSTPASTRDLRKL</sequence>
<feature type="compositionally biased region" description="Low complexity" evidence="1">
    <location>
        <begin position="195"/>
        <end position="211"/>
    </location>
</feature>